<dbReference type="EMBL" id="CAJOBI010341837">
    <property type="protein sequence ID" value="CAF5213988.1"/>
    <property type="molecule type" value="Genomic_DNA"/>
</dbReference>
<dbReference type="Proteomes" id="UP000676336">
    <property type="component" value="Unassembled WGS sequence"/>
</dbReference>
<feature type="domain" description="C2" evidence="1">
    <location>
        <begin position="1"/>
        <end position="116"/>
    </location>
</feature>
<proteinExistence type="predicted"/>
<feature type="non-terminal residue" evidence="2">
    <location>
        <position position="129"/>
    </location>
</feature>
<comment type="caution">
    <text evidence="2">The sequence shown here is derived from an EMBL/GenBank/DDBJ whole genome shotgun (WGS) entry which is preliminary data.</text>
</comment>
<feature type="non-terminal residue" evidence="2">
    <location>
        <position position="1"/>
    </location>
</feature>
<gene>
    <name evidence="2" type="ORF">SMN809_LOCUS79180</name>
</gene>
<dbReference type="SUPFAM" id="SSF49562">
    <property type="entry name" value="C2 domain (Calcium/lipid-binding domain, CaLB)"/>
    <property type="match status" value="1"/>
</dbReference>
<dbReference type="PANTHER" id="PTHR21119">
    <property type="entry name" value="C2 DOMAIN-CONTAINING PROTEIN"/>
    <property type="match status" value="1"/>
</dbReference>
<reference evidence="2" key="1">
    <citation type="submission" date="2021-02" db="EMBL/GenBank/DDBJ databases">
        <authorList>
            <person name="Nowell W R."/>
        </authorList>
    </citation>
    <scope>NUCLEOTIDE SEQUENCE</scope>
</reference>
<organism evidence="2 3">
    <name type="scientific">Rotaria magnacalcarata</name>
    <dbReference type="NCBI Taxonomy" id="392030"/>
    <lineage>
        <taxon>Eukaryota</taxon>
        <taxon>Metazoa</taxon>
        <taxon>Spiralia</taxon>
        <taxon>Gnathifera</taxon>
        <taxon>Rotifera</taxon>
        <taxon>Eurotatoria</taxon>
        <taxon>Bdelloidea</taxon>
        <taxon>Philodinida</taxon>
        <taxon>Philodinidae</taxon>
        <taxon>Rotaria</taxon>
    </lineage>
</organism>
<dbReference type="InterPro" id="IPR035892">
    <property type="entry name" value="C2_domain_sf"/>
</dbReference>
<dbReference type="InterPro" id="IPR039934">
    <property type="entry name" value="C2CD2/C2CD2L"/>
</dbReference>
<evidence type="ECO:0000313" key="3">
    <source>
        <dbReference type="Proteomes" id="UP000676336"/>
    </source>
</evidence>
<dbReference type="Pfam" id="PF00168">
    <property type="entry name" value="C2"/>
    <property type="match status" value="1"/>
</dbReference>
<dbReference type="Gene3D" id="2.60.40.150">
    <property type="entry name" value="C2 domain"/>
    <property type="match status" value="1"/>
</dbReference>
<evidence type="ECO:0000313" key="2">
    <source>
        <dbReference type="EMBL" id="CAF5213988.1"/>
    </source>
</evidence>
<dbReference type="PROSITE" id="PS50004">
    <property type="entry name" value="C2"/>
    <property type="match status" value="1"/>
</dbReference>
<dbReference type="InterPro" id="IPR000008">
    <property type="entry name" value="C2_dom"/>
</dbReference>
<name>A0A8S3JAV8_9BILA</name>
<protein>
    <recommendedName>
        <fullName evidence="1">C2 domain-containing protein</fullName>
    </recommendedName>
</protein>
<dbReference type="AlphaFoldDB" id="A0A8S3JAV8"/>
<dbReference type="PANTHER" id="PTHR21119:SF5">
    <property type="entry name" value="C2 DOMAIN-CONTAINING PROTEIN"/>
    <property type="match status" value="1"/>
</dbReference>
<sequence length="129" mass="14977">SNNSQPISPENEVKKLVVRIVKAVKLYDVEQPFCIVELNQPKQTHQTSIAKNGVNPFWDEYFVFDSNNKSNQIRLKVIDRKKPNRKHNTHIIDTIYADVAIPFSYATSQSYKQDVRITPQHPDSIIRIE</sequence>
<dbReference type="SMART" id="SM00239">
    <property type="entry name" value="C2"/>
    <property type="match status" value="1"/>
</dbReference>
<evidence type="ECO:0000259" key="1">
    <source>
        <dbReference type="PROSITE" id="PS50004"/>
    </source>
</evidence>
<accession>A0A8S3JAV8</accession>